<feature type="domain" description="Metallo-beta-lactamase" evidence="7">
    <location>
        <begin position="499"/>
        <end position="700"/>
    </location>
</feature>
<dbReference type="Pfam" id="PF00753">
    <property type="entry name" value="Lactamase_B"/>
    <property type="match status" value="1"/>
</dbReference>
<dbReference type="SMART" id="SM00849">
    <property type="entry name" value="Lactamase_B"/>
    <property type="match status" value="1"/>
</dbReference>
<dbReference type="Proteomes" id="UP000316425">
    <property type="component" value="Unassembled WGS sequence"/>
</dbReference>
<sequence length="749" mass="85521">MEVDVKGNLYLAAIVFTLGYLPIEVSLCLLGVLLLILLRFWFNHKWFFGVSLLLFILSLYLSPTTPLSERVIPDRYTGSIVIKSHPISKEFYTEFEVELADRQNVLVRQSTHKRTDIKVGAICKAELSIEQVKKATNFGQFDYALFLRNQGISGTVYDATIDECVGSSLVSPLYDYRDRLLIRIDDIFSPNTSAWMKALLFGERTSLNDQLIESFQFWNLSHLLAISGLHVGLLLSLLYAVLYFGFRLSKEAAMNVLLVTIPVYILLAGGQPSVIRAGMMAVLVILITKLKLTLNLLDVLSIVYIASLLIDPYLFYQLSFQFSFLVTCSLILSKRIITTDGWFWISIKISLISQLALLPLQFYHFYYTNVLSFLLNLLFVPYFTLFMLPLLIILLLLQYLSPMLALFMEKVFVWINQPMMNALIGLEQFSFAQWIVGKPSIVLIVIYYVIFLSVMALWNDSKKKLAAVFSVMLIACWWVQQAIPYMDSTYRITMLDVGQGDSFVIELPYRSAVLMVDAGEEVAYSHLDRPNRNTKNIVQPFLWSKGISELDALLISHFDYDHVAGGKEIMDTFNTKKLFIAAREDLETVQRYFGDRYEPFLLRKGHHLRFEGGSIEVIAPETERLAGSENDHSLVFILEVDGHRTLFTGDVEQQGEKQILQADLPPIDLLKIAHHGSKTSTGEDLITEVEMELKDAFISVGEDNSFNHPSEEVIQRLEERDIRIWRTDIHGSVEMNYKNGQSTFYLLTP</sequence>
<feature type="transmembrane region" description="Helical" evidence="6">
    <location>
        <begin position="9"/>
        <end position="38"/>
    </location>
</feature>
<dbReference type="Gene3D" id="3.60.15.10">
    <property type="entry name" value="Ribonuclease Z/Hydroxyacylglutathione hydrolase-like"/>
    <property type="match status" value="1"/>
</dbReference>
<keyword evidence="5 6" id="KW-0472">Membrane</keyword>
<organism evidence="8 9">
    <name type="scientific">Allobacillus salarius</name>
    <dbReference type="NCBI Taxonomy" id="1955272"/>
    <lineage>
        <taxon>Bacteria</taxon>
        <taxon>Bacillati</taxon>
        <taxon>Bacillota</taxon>
        <taxon>Bacilli</taxon>
        <taxon>Bacillales</taxon>
        <taxon>Bacillaceae</taxon>
        <taxon>Allobacillus</taxon>
    </lineage>
</organism>
<feature type="transmembrane region" description="Helical" evidence="6">
    <location>
        <begin position="252"/>
        <end position="269"/>
    </location>
</feature>
<reference evidence="8 9" key="1">
    <citation type="submission" date="2019-07" db="EMBL/GenBank/DDBJ databases">
        <title>Allobacillus sp. nov. SKP isolated from shrimp paste of Euphausiacea.</title>
        <authorList>
            <person name="Kanchanasin P."/>
            <person name="Tanasupawat S."/>
            <person name="Shi W."/>
            <person name="Wu L."/>
            <person name="Ma J."/>
        </authorList>
    </citation>
    <scope>NUCLEOTIDE SEQUENCE [LARGE SCALE GENOMIC DNA]</scope>
    <source>
        <strain evidence="8 9">SKP4-8</strain>
    </source>
</reference>
<feature type="transmembrane region" description="Helical" evidence="6">
    <location>
        <begin position="412"/>
        <end position="435"/>
    </location>
</feature>
<evidence type="ECO:0000313" key="8">
    <source>
        <dbReference type="EMBL" id="TSJ67766.1"/>
    </source>
</evidence>
<accession>A0A556PTP8</accession>
<evidence type="ECO:0000256" key="5">
    <source>
        <dbReference type="ARBA" id="ARBA00023136"/>
    </source>
</evidence>
<dbReference type="AlphaFoldDB" id="A0A556PTP8"/>
<evidence type="ECO:0000259" key="7">
    <source>
        <dbReference type="SMART" id="SM00849"/>
    </source>
</evidence>
<comment type="subcellular location">
    <subcellularLocation>
        <location evidence="1">Cell membrane</location>
        <topology evidence="1">Multi-pass membrane protein</topology>
    </subcellularLocation>
</comment>
<dbReference type="EMBL" id="VMHE01000001">
    <property type="protein sequence ID" value="TSJ67766.1"/>
    <property type="molecule type" value="Genomic_DNA"/>
</dbReference>
<dbReference type="InterPro" id="IPR052159">
    <property type="entry name" value="Competence_DNA_uptake"/>
</dbReference>
<feature type="transmembrane region" description="Helical" evidence="6">
    <location>
        <begin position="313"/>
        <end position="333"/>
    </location>
</feature>
<dbReference type="GO" id="GO:0030420">
    <property type="term" value="P:establishment of competence for transformation"/>
    <property type="evidence" value="ECO:0007669"/>
    <property type="project" value="InterPro"/>
</dbReference>
<dbReference type="GO" id="GO:0005886">
    <property type="term" value="C:plasma membrane"/>
    <property type="evidence" value="ECO:0007669"/>
    <property type="project" value="UniProtKB-SubCell"/>
</dbReference>
<evidence type="ECO:0000256" key="3">
    <source>
        <dbReference type="ARBA" id="ARBA00022692"/>
    </source>
</evidence>
<dbReference type="Pfam" id="PF03772">
    <property type="entry name" value="Competence"/>
    <property type="match status" value="1"/>
</dbReference>
<keyword evidence="9" id="KW-1185">Reference proteome</keyword>
<dbReference type="InterPro" id="IPR025405">
    <property type="entry name" value="DUF4131"/>
</dbReference>
<evidence type="ECO:0000313" key="9">
    <source>
        <dbReference type="Proteomes" id="UP000316425"/>
    </source>
</evidence>
<feature type="transmembrane region" description="Helical" evidence="6">
    <location>
        <begin position="345"/>
        <end position="367"/>
    </location>
</feature>
<dbReference type="SUPFAM" id="SSF56281">
    <property type="entry name" value="Metallo-hydrolase/oxidoreductase"/>
    <property type="match status" value="1"/>
</dbReference>
<name>A0A556PTP8_9BACI</name>
<dbReference type="NCBIfam" id="TIGR00360">
    <property type="entry name" value="ComEC_N-term"/>
    <property type="match status" value="1"/>
</dbReference>
<dbReference type="OrthoDB" id="9761531at2"/>
<dbReference type="Pfam" id="PF13567">
    <property type="entry name" value="DUF4131"/>
    <property type="match status" value="1"/>
</dbReference>
<protein>
    <submittedName>
        <fullName evidence="8">DNA internalization-related competence protein ComEC/Rec2</fullName>
    </submittedName>
</protein>
<dbReference type="PANTHER" id="PTHR30619">
    <property type="entry name" value="DNA INTERNALIZATION/COMPETENCE PROTEIN COMEC/REC2"/>
    <property type="match status" value="1"/>
</dbReference>
<dbReference type="InterPro" id="IPR004477">
    <property type="entry name" value="ComEC_N"/>
</dbReference>
<dbReference type="InterPro" id="IPR001279">
    <property type="entry name" value="Metallo-B-lactamas"/>
</dbReference>
<evidence type="ECO:0000256" key="1">
    <source>
        <dbReference type="ARBA" id="ARBA00004651"/>
    </source>
</evidence>
<evidence type="ECO:0000256" key="4">
    <source>
        <dbReference type="ARBA" id="ARBA00022989"/>
    </source>
</evidence>
<evidence type="ECO:0000256" key="2">
    <source>
        <dbReference type="ARBA" id="ARBA00022475"/>
    </source>
</evidence>
<dbReference type="CDD" id="cd07731">
    <property type="entry name" value="ComA-like_MBL-fold"/>
    <property type="match status" value="1"/>
</dbReference>
<feature type="transmembrane region" description="Helical" evidence="6">
    <location>
        <begin position="465"/>
        <end position="483"/>
    </location>
</feature>
<keyword evidence="3 6" id="KW-0812">Transmembrane</keyword>
<proteinExistence type="predicted"/>
<dbReference type="InterPro" id="IPR036866">
    <property type="entry name" value="RibonucZ/Hydroxyglut_hydro"/>
</dbReference>
<feature type="transmembrane region" description="Helical" evidence="6">
    <location>
        <begin position="223"/>
        <end position="246"/>
    </location>
</feature>
<keyword evidence="4 6" id="KW-1133">Transmembrane helix</keyword>
<dbReference type="PANTHER" id="PTHR30619:SF7">
    <property type="entry name" value="BETA-LACTAMASE DOMAIN PROTEIN"/>
    <property type="match status" value="1"/>
</dbReference>
<comment type="caution">
    <text evidence="8">The sequence shown here is derived from an EMBL/GenBank/DDBJ whole genome shotgun (WGS) entry which is preliminary data.</text>
</comment>
<keyword evidence="2" id="KW-1003">Cell membrane</keyword>
<dbReference type="InterPro" id="IPR004797">
    <property type="entry name" value="Competence_ComEC/Rec2"/>
</dbReference>
<dbReference type="NCBIfam" id="TIGR00361">
    <property type="entry name" value="ComEC_Rec2"/>
    <property type="match status" value="1"/>
</dbReference>
<feature type="transmembrane region" description="Helical" evidence="6">
    <location>
        <begin position="44"/>
        <end position="61"/>
    </location>
</feature>
<feature type="transmembrane region" description="Helical" evidence="6">
    <location>
        <begin position="441"/>
        <end position="458"/>
    </location>
</feature>
<gene>
    <name evidence="8" type="ORF">FPQ13_01490</name>
</gene>
<evidence type="ECO:0000256" key="6">
    <source>
        <dbReference type="SAM" id="Phobius"/>
    </source>
</evidence>
<dbReference type="InterPro" id="IPR035681">
    <property type="entry name" value="ComA-like_MBL"/>
</dbReference>
<feature type="transmembrane region" description="Helical" evidence="6">
    <location>
        <begin position="379"/>
        <end position="400"/>
    </location>
</feature>